<evidence type="ECO:0000256" key="2">
    <source>
        <dbReference type="SAM" id="Phobius"/>
    </source>
</evidence>
<sequence>MKPNFALNLTHDGISLLHRATGGWVVVGEVALDTEDLTAALADLRKTALALSPQGMSCKIVVPNSQILYRRLPDPGGDATARNRVVRTALEGATPYATDDLVWSWENGEETLRVAVVARETLGEAEDFATEHRFNPVSFVAIPETEDYAGEPFFGRTNLADTLLGPQTALEPDDTPINILANRTARASEVPKDDDTVLDPNATLEDVDTPPEETPADIVEAAPEPAADAPEAPMDVDVEPNDADDTPSEAASAFQSRRSASDTSASDGTPSLSERPARFFKAPEPAAPQVVEHPHVPVTSGAIAPLSDELEKPKPKQAPKVKKTGPLPEPPPMPAPAPIRPAATRAAPAVDKSRAVPPPPAAPTVAAPAAHKNLKTEPATATGFEESAPSEPVPEPLSERASGLDSVENEADAFTVFGARRLPARSRNRPKHLGLILTALLVVALIAVGLFASFLPDDAPPAVQTSTEDAAPTPDPTRENAQAVTDDTDVLPEPDTDLAGDPETDGILPAQTPLEAPTALAEAGETDVTTAEEIDDDVASAALDDLTPPPPLQENPIVDPETLAAAYAATGIWPVSPNAPAGETTALDSAENVYIASIDPQISSQDAVALPDAERHIGEVLPRQPSAPAPHGTLFDLDERGLVRATPEGALTQEGTIVFLGRPEIVSRARPTDLVPDVAEVAQDDPIRLALAGISPRLRPEALIENTEKANLGGLTLSDLSALRPIFRPASAQETAQADAQDAGANAPDPTAPVVTASLAPAKRPADFAARVAAARASAASAAIASERETETNSSATRVTARVPESSTSNTAPKTVARAATVKNAINLRQINLMGIYGGGSDRRALVRLPSGRFAKVKEGDRLDGGRVRAISSSELTYVKNGRSITLKVGG</sequence>
<feature type="compositionally biased region" description="Acidic residues" evidence="1">
    <location>
        <begin position="205"/>
        <end position="215"/>
    </location>
</feature>
<dbReference type="Gene3D" id="3.30.420.380">
    <property type="match status" value="1"/>
</dbReference>
<dbReference type="RefSeq" id="WP_344842214.1">
    <property type="nucleotide sequence ID" value="NZ_BAABDF010000001.1"/>
</dbReference>
<evidence type="ECO:0000313" key="4">
    <source>
        <dbReference type="Proteomes" id="UP001399917"/>
    </source>
</evidence>
<feature type="region of interest" description="Disordered" evidence="1">
    <location>
        <begin position="183"/>
        <end position="275"/>
    </location>
</feature>
<keyword evidence="4" id="KW-1185">Reference proteome</keyword>
<gene>
    <name evidence="3" type="ORF">GCM10022404_01940</name>
</gene>
<keyword evidence="2" id="KW-0812">Transmembrane</keyword>
<accession>A0ABP7JUD1</accession>
<feature type="compositionally biased region" description="Low complexity" evidence="1">
    <location>
        <begin position="216"/>
        <end position="233"/>
    </location>
</feature>
<dbReference type="EMBL" id="BAABDF010000001">
    <property type="protein sequence ID" value="GAA3854209.1"/>
    <property type="molecule type" value="Genomic_DNA"/>
</dbReference>
<feature type="compositionally biased region" description="Low complexity" evidence="1">
    <location>
        <begin position="731"/>
        <end position="749"/>
    </location>
</feature>
<feature type="compositionally biased region" description="Low complexity" evidence="1">
    <location>
        <begin position="248"/>
        <end position="271"/>
    </location>
</feature>
<organism evidence="3 4">
    <name type="scientific">Celeribacter arenosi</name>
    <dbReference type="NCBI Taxonomy" id="792649"/>
    <lineage>
        <taxon>Bacteria</taxon>
        <taxon>Pseudomonadati</taxon>
        <taxon>Pseudomonadota</taxon>
        <taxon>Alphaproteobacteria</taxon>
        <taxon>Rhodobacterales</taxon>
        <taxon>Roseobacteraceae</taxon>
        <taxon>Celeribacter</taxon>
    </lineage>
</organism>
<proteinExistence type="predicted"/>
<evidence type="ECO:0000256" key="1">
    <source>
        <dbReference type="SAM" id="MobiDB-lite"/>
    </source>
</evidence>
<feature type="transmembrane region" description="Helical" evidence="2">
    <location>
        <begin position="433"/>
        <end position="455"/>
    </location>
</feature>
<feature type="region of interest" description="Disordered" evidence="1">
    <location>
        <begin position="352"/>
        <end position="406"/>
    </location>
</feature>
<feature type="region of interest" description="Disordered" evidence="1">
    <location>
        <begin position="782"/>
        <end position="815"/>
    </location>
</feature>
<feature type="compositionally biased region" description="Pro residues" evidence="1">
    <location>
        <begin position="327"/>
        <end position="337"/>
    </location>
</feature>
<feature type="region of interest" description="Disordered" evidence="1">
    <location>
        <begin position="304"/>
        <end position="337"/>
    </location>
</feature>
<dbReference type="Proteomes" id="UP001399917">
    <property type="component" value="Unassembled WGS sequence"/>
</dbReference>
<keyword evidence="2" id="KW-0472">Membrane</keyword>
<dbReference type="InterPro" id="IPR043129">
    <property type="entry name" value="ATPase_NBD"/>
</dbReference>
<feature type="region of interest" description="Disordered" evidence="1">
    <location>
        <begin position="461"/>
        <end position="510"/>
    </location>
</feature>
<name>A0ABP7JUD1_9RHOB</name>
<reference evidence="4" key="1">
    <citation type="journal article" date="2019" name="Int. J. Syst. Evol. Microbiol.">
        <title>The Global Catalogue of Microorganisms (GCM) 10K type strain sequencing project: providing services to taxonomists for standard genome sequencing and annotation.</title>
        <authorList>
            <consortium name="The Broad Institute Genomics Platform"/>
            <consortium name="The Broad Institute Genome Sequencing Center for Infectious Disease"/>
            <person name="Wu L."/>
            <person name="Ma J."/>
        </authorList>
    </citation>
    <scope>NUCLEOTIDE SEQUENCE [LARGE SCALE GENOMIC DNA]</scope>
    <source>
        <strain evidence="4">JCM 17190</strain>
    </source>
</reference>
<evidence type="ECO:0008006" key="5">
    <source>
        <dbReference type="Google" id="ProtNLM"/>
    </source>
</evidence>
<feature type="compositionally biased region" description="Acidic residues" evidence="1">
    <location>
        <begin position="486"/>
        <end position="504"/>
    </location>
</feature>
<evidence type="ECO:0000313" key="3">
    <source>
        <dbReference type="EMBL" id="GAA3854209.1"/>
    </source>
</evidence>
<keyword evidence="2" id="KW-1133">Transmembrane helix</keyword>
<feature type="compositionally biased region" description="Acidic residues" evidence="1">
    <location>
        <begin position="234"/>
        <end position="247"/>
    </location>
</feature>
<feature type="region of interest" description="Disordered" evidence="1">
    <location>
        <begin position="731"/>
        <end position="752"/>
    </location>
</feature>
<comment type="caution">
    <text evidence="3">The sequence shown here is derived from an EMBL/GenBank/DDBJ whole genome shotgun (WGS) entry which is preliminary data.</text>
</comment>
<protein>
    <recommendedName>
        <fullName evidence="5">Type IV pilus biogenesis</fullName>
    </recommendedName>
</protein>
<dbReference type="SUPFAM" id="SSF53067">
    <property type="entry name" value="Actin-like ATPase domain"/>
    <property type="match status" value="1"/>
</dbReference>